<dbReference type="InterPro" id="IPR048284">
    <property type="entry name" value="EryCIII-like_N"/>
</dbReference>
<organism evidence="7 8">
    <name type="scientific">Actinomadura rudentiformis</name>
    <dbReference type="NCBI Taxonomy" id="359158"/>
    <lineage>
        <taxon>Bacteria</taxon>
        <taxon>Bacillati</taxon>
        <taxon>Actinomycetota</taxon>
        <taxon>Actinomycetes</taxon>
        <taxon>Streptosporangiales</taxon>
        <taxon>Thermomonosporaceae</taxon>
        <taxon>Actinomadura</taxon>
    </lineage>
</organism>
<evidence type="ECO:0000256" key="2">
    <source>
        <dbReference type="ARBA" id="ARBA00022676"/>
    </source>
</evidence>
<keyword evidence="2" id="KW-0328">Glycosyltransferase</keyword>
<dbReference type="GO" id="GO:0016758">
    <property type="term" value="F:hexosyltransferase activity"/>
    <property type="evidence" value="ECO:0007669"/>
    <property type="project" value="UniProtKB-ARBA"/>
</dbReference>
<feature type="chain" id="PRO_5026043786" evidence="4">
    <location>
        <begin position="22"/>
        <end position="368"/>
    </location>
</feature>
<dbReference type="OrthoDB" id="5488434at2"/>
<dbReference type="GO" id="GO:0017000">
    <property type="term" value="P:antibiotic biosynthetic process"/>
    <property type="evidence" value="ECO:0007669"/>
    <property type="project" value="UniProtKB-ARBA"/>
</dbReference>
<gene>
    <name evidence="7" type="ORF">F8566_44945</name>
</gene>
<feature type="domain" description="Erythromycin biosynthesis protein CIII-like N-terminal" evidence="6">
    <location>
        <begin position="90"/>
        <end position="205"/>
    </location>
</feature>
<reference evidence="7 8" key="1">
    <citation type="submission" date="2019-09" db="EMBL/GenBank/DDBJ databases">
        <title>Actinomadura physcomitrii sp. nov., a novel actinomycete isolated from moss [Physcomitrium sphaericum (Ludw) Fuernr].</title>
        <authorList>
            <person name="Zhuang X."/>
            <person name="Liu C."/>
        </authorList>
    </citation>
    <scope>NUCLEOTIDE SEQUENCE [LARGE SCALE GENOMIC DNA]</scope>
    <source>
        <strain evidence="7 8">HMC1</strain>
    </source>
</reference>
<dbReference type="InterPro" id="IPR002213">
    <property type="entry name" value="UDP_glucos_trans"/>
</dbReference>
<name>A0A6H9YI30_9ACTN</name>
<dbReference type="GO" id="GO:0008194">
    <property type="term" value="F:UDP-glycosyltransferase activity"/>
    <property type="evidence" value="ECO:0007669"/>
    <property type="project" value="InterPro"/>
</dbReference>
<keyword evidence="8" id="KW-1185">Reference proteome</keyword>
<dbReference type="CDD" id="cd03784">
    <property type="entry name" value="GT1_Gtf-like"/>
    <property type="match status" value="1"/>
</dbReference>
<evidence type="ECO:0000259" key="5">
    <source>
        <dbReference type="Pfam" id="PF06722"/>
    </source>
</evidence>
<dbReference type="EMBL" id="WBMT01000030">
    <property type="protein sequence ID" value="KAB2340343.1"/>
    <property type="molecule type" value="Genomic_DNA"/>
</dbReference>
<keyword evidence="3" id="KW-0808">Transferase</keyword>
<dbReference type="InterPro" id="IPR050426">
    <property type="entry name" value="Glycosyltransferase_28"/>
</dbReference>
<dbReference type="AlphaFoldDB" id="A0A6H9YI30"/>
<dbReference type="Pfam" id="PF06722">
    <property type="entry name" value="EryCIII-like_C"/>
    <property type="match status" value="1"/>
</dbReference>
<proteinExistence type="inferred from homology"/>
<dbReference type="Gene3D" id="3.40.50.2000">
    <property type="entry name" value="Glycogen Phosphorylase B"/>
    <property type="match status" value="2"/>
</dbReference>
<dbReference type="RefSeq" id="WP_151569730.1">
    <property type="nucleotide sequence ID" value="NZ_WBMT01000030.1"/>
</dbReference>
<evidence type="ECO:0000313" key="7">
    <source>
        <dbReference type="EMBL" id="KAB2340343.1"/>
    </source>
</evidence>
<evidence type="ECO:0000313" key="8">
    <source>
        <dbReference type="Proteomes" id="UP000468735"/>
    </source>
</evidence>
<feature type="domain" description="Erythromycin biosynthesis protein CIII-like C-terminal" evidence="5">
    <location>
        <begin position="232"/>
        <end position="363"/>
    </location>
</feature>
<protein>
    <submittedName>
        <fullName evidence="7">DUF1205 domain-containing protein</fullName>
    </submittedName>
</protein>
<feature type="domain" description="Erythromycin biosynthesis protein CIII-like N-terminal" evidence="6">
    <location>
        <begin position="22"/>
        <end position="56"/>
    </location>
</feature>
<feature type="signal peptide" evidence="4">
    <location>
        <begin position="1"/>
        <end position="21"/>
    </location>
</feature>
<dbReference type="Proteomes" id="UP000468735">
    <property type="component" value="Unassembled WGS sequence"/>
</dbReference>
<dbReference type="PANTHER" id="PTHR48050">
    <property type="entry name" value="STEROL 3-BETA-GLUCOSYLTRANSFERASE"/>
    <property type="match status" value="1"/>
</dbReference>
<evidence type="ECO:0000256" key="1">
    <source>
        <dbReference type="ARBA" id="ARBA00006962"/>
    </source>
</evidence>
<dbReference type="PANTHER" id="PTHR48050:SF13">
    <property type="entry name" value="STEROL 3-BETA-GLUCOSYLTRANSFERASE UGT80A2"/>
    <property type="match status" value="1"/>
</dbReference>
<sequence length="368" mass="38566">MRVLVSTIPLFGHFSPMVALAWALRSAGHEVVVACHRDFAETVTRAGLPAEIVSETLGKEDYAAFNGNSSEHPFELSGRGWAGLGLRCLDGMAGIFKAGPPDLLISEPAEFAGRLIATERGIPWVQHHWGLAVPPEIVNAAEAELAEPAGLPRPDLTLYPCAPSLLQPYAEPGTHMRYIPYNGAEVVADWVPARSGRPRVLLTFGSVLPRHGTAALRRLVVDIAERLAGDGREVIVGMDPAMTEGHGPMPEGVVMAGWVPLNQVLPTCDAIIHHGGMGSSSSAVVYGVPQLLIPQGTDQYVNSERLSASGAAIRLVGAEASASAAAEAVTALLEHTSYARAAQALADEVRAQPAPAAIVSTLSCLAGA</sequence>
<evidence type="ECO:0000256" key="3">
    <source>
        <dbReference type="ARBA" id="ARBA00022679"/>
    </source>
</evidence>
<evidence type="ECO:0000256" key="4">
    <source>
        <dbReference type="SAM" id="SignalP"/>
    </source>
</evidence>
<dbReference type="Pfam" id="PF21036">
    <property type="entry name" value="EryCIII-like_N"/>
    <property type="match status" value="2"/>
</dbReference>
<evidence type="ECO:0000259" key="6">
    <source>
        <dbReference type="Pfam" id="PF21036"/>
    </source>
</evidence>
<comment type="caution">
    <text evidence="7">The sequence shown here is derived from an EMBL/GenBank/DDBJ whole genome shotgun (WGS) entry which is preliminary data.</text>
</comment>
<comment type="similarity">
    <text evidence="1">Belongs to the glycosyltransferase 28 family.</text>
</comment>
<keyword evidence="4" id="KW-0732">Signal</keyword>
<dbReference type="SUPFAM" id="SSF53756">
    <property type="entry name" value="UDP-Glycosyltransferase/glycogen phosphorylase"/>
    <property type="match status" value="1"/>
</dbReference>
<accession>A0A6H9YI30</accession>
<dbReference type="InterPro" id="IPR010610">
    <property type="entry name" value="EryCIII-like_C"/>
</dbReference>